<dbReference type="AlphaFoldDB" id="A0A1K1P143"/>
<keyword evidence="1" id="KW-0175">Coiled coil</keyword>
<gene>
    <name evidence="2" type="ORF">SAMN05660313_01459</name>
</gene>
<evidence type="ECO:0000313" key="2">
    <source>
        <dbReference type="EMBL" id="SFW40366.1"/>
    </source>
</evidence>
<proteinExistence type="predicted"/>
<dbReference type="EMBL" id="FPIY01000002">
    <property type="protein sequence ID" value="SFW40366.1"/>
    <property type="molecule type" value="Genomic_DNA"/>
</dbReference>
<feature type="coiled-coil region" evidence="1">
    <location>
        <begin position="6"/>
        <end position="33"/>
    </location>
</feature>
<dbReference type="STRING" id="76595.SAMN05660313_01459"/>
<accession>A0A1K1P143</accession>
<keyword evidence="3" id="KW-1185">Reference proteome</keyword>
<organism evidence="2 3">
    <name type="scientific">Cellulophaga fucicola</name>
    <dbReference type="NCBI Taxonomy" id="76595"/>
    <lineage>
        <taxon>Bacteria</taxon>
        <taxon>Pseudomonadati</taxon>
        <taxon>Bacteroidota</taxon>
        <taxon>Flavobacteriia</taxon>
        <taxon>Flavobacteriales</taxon>
        <taxon>Flavobacteriaceae</taxon>
        <taxon>Cellulophaga</taxon>
    </lineage>
</organism>
<dbReference type="OrthoDB" id="1149272at2"/>
<evidence type="ECO:0000313" key="3">
    <source>
        <dbReference type="Proteomes" id="UP000183257"/>
    </source>
</evidence>
<name>A0A1K1P143_9FLAO</name>
<evidence type="ECO:0008006" key="4">
    <source>
        <dbReference type="Google" id="ProtNLM"/>
    </source>
</evidence>
<reference evidence="3" key="1">
    <citation type="submission" date="2016-11" db="EMBL/GenBank/DDBJ databases">
        <authorList>
            <person name="Varghese N."/>
            <person name="Submissions S."/>
        </authorList>
    </citation>
    <scope>NUCLEOTIDE SEQUENCE [LARGE SCALE GENOMIC DNA]</scope>
    <source>
        <strain evidence="3">DSM 24786</strain>
    </source>
</reference>
<evidence type="ECO:0000256" key="1">
    <source>
        <dbReference type="SAM" id="Coils"/>
    </source>
</evidence>
<protein>
    <recommendedName>
        <fullName evidence="4">Glutaminyl-tRNA synthetase</fullName>
    </recommendedName>
</protein>
<sequence length="65" mass="7938">MQYNSFKEIELDLKRLSLQRQILVEELKQQKHNVAEDLKPYNWVNWALKFARKYGALMLIKKIFK</sequence>
<dbReference type="Proteomes" id="UP000183257">
    <property type="component" value="Unassembled WGS sequence"/>
</dbReference>
<dbReference type="RefSeq" id="WP_072303137.1">
    <property type="nucleotide sequence ID" value="NZ_CBDUMO010000054.1"/>
</dbReference>